<feature type="domain" description="TonB-dependent receptor-like beta-barrel" evidence="10">
    <location>
        <begin position="169"/>
        <end position="586"/>
    </location>
</feature>
<dbReference type="Gene3D" id="2.40.170.20">
    <property type="entry name" value="TonB-dependent receptor, beta-barrel domain"/>
    <property type="match status" value="1"/>
</dbReference>
<dbReference type="InterPro" id="IPR039426">
    <property type="entry name" value="TonB-dep_rcpt-like"/>
</dbReference>
<comment type="subcellular location">
    <subcellularLocation>
        <location evidence="1 8">Cell outer membrane</location>
        <topology evidence="1 8">Multi-pass membrane protein</topology>
    </subcellularLocation>
</comment>
<dbReference type="Proteomes" id="UP000033452">
    <property type="component" value="Unassembled WGS sequence"/>
</dbReference>
<dbReference type="AlphaFoldDB" id="A0A0F4QTQ9"/>
<dbReference type="OrthoDB" id="9764669at2"/>
<gene>
    <name evidence="12" type="ORF">TW77_06985</name>
</gene>
<sequence length="615" mass="68654">MIQFLLLSTIAVQSSAIETIEVIGGKNLLASEPFTNVNIEHLGKDDLHGASNTIADWIVQVPGVSLNGQGGLYQSYSIRGLSRWRVRTEVNGIVLLTDRRAGNSASFIDPGLLQLASVQKGPAAMLYGSEAIGGVISMNSVQGEQETLELGVEDTGNGRRILAITGEENYNLAFAYRKKNSSHAPNGDVLNNGYEQFSSSIRYNHQLADDIELNMSWLPSVSKEVGKNSVTYPESQIAMYPEDLHSLAQVSVKSDQWLVNVFHHYQNWDSAVQRIGKRHNLTEYQSHTLGANLYQEFNWDNLPMRAGLDWTARRGVSITDQETNLKATASSTFNTLLDGQQDNFAAFINGIWEQQSWRADFGARFDHFTASNFGVSKSDTHLSHSLGLNKQWQAHSVSLNYANAFRFPTLTELYFNGVTPRGNTIGNPHLDPETSQGLELTYRVDSQQAQTTLSLFHTRLDDYIERVKLASGDRTYLNLDQASISGAEISTLVEVSDALSYTLGYTHQKGESDTGDHLSDIAPRKLSLSGRYTWQSFEFKSALNYQLAKHQPGSGETDLDKSLVVDFNVNWFVDEHWTLRAGVLNLFNRLYRTTADEDAPFHTERTIKFDVSWTI</sequence>
<dbReference type="InterPro" id="IPR012910">
    <property type="entry name" value="Plug_dom"/>
</dbReference>
<evidence type="ECO:0000256" key="2">
    <source>
        <dbReference type="ARBA" id="ARBA00022448"/>
    </source>
</evidence>
<dbReference type="InterPro" id="IPR036942">
    <property type="entry name" value="Beta-barrel_TonB_sf"/>
</dbReference>
<evidence type="ECO:0000256" key="9">
    <source>
        <dbReference type="RuleBase" id="RU003357"/>
    </source>
</evidence>
<dbReference type="PANTHER" id="PTHR30069">
    <property type="entry name" value="TONB-DEPENDENT OUTER MEMBRANE RECEPTOR"/>
    <property type="match status" value="1"/>
</dbReference>
<keyword evidence="5 9" id="KW-0798">TonB box</keyword>
<dbReference type="PROSITE" id="PS52016">
    <property type="entry name" value="TONB_DEPENDENT_REC_3"/>
    <property type="match status" value="1"/>
</dbReference>
<evidence type="ECO:0000256" key="1">
    <source>
        <dbReference type="ARBA" id="ARBA00004571"/>
    </source>
</evidence>
<evidence type="ECO:0008006" key="14">
    <source>
        <dbReference type="Google" id="ProtNLM"/>
    </source>
</evidence>
<evidence type="ECO:0000313" key="13">
    <source>
        <dbReference type="Proteomes" id="UP000033452"/>
    </source>
</evidence>
<evidence type="ECO:0000256" key="4">
    <source>
        <dbReference type="ARBA" id="ARBA00022692"/>
    </source>
</evidence>
<keyword evidence="3 8" id="KW-1134">Transmembrane beta strand</keyword>
<evidence type="ECO:0000256" key="3">
    <source>
        <dbReference type="ARBA" id="ARBA00022452"/>
    </source>
</evidence>
<dbReference type="Gene3D" id="2.170.130.10">
    <property type="entry name" value="TonB-dependent receptor, plug domain"/>
    <property type="match status" value="1"/>
</dbReference>
<dbReference type="PATRIC" id="fig|43658.5.peg.1473"/>
<dbReference type="SUPFAM" id="SSF56935">
    <property type="entry name" value="Porins"/>
    <property type="match status" value="1"/>
</dbReference>
<proteinExistence type="inferred from homology"/>
<comment type="similarity">
    <text evidence="8 9">Belongs to the TonB-dependent receptor family.</text>
</comment>
<keyword evidence="7 8" id="KW-0998">Cell outer membrane</keyword>
<dbReference type="RefSeq" id="WP_046004261.1">
    <property type="nucleotide sequence ID" value="NZ_JXYA01000014.1"/>
</dbReference>
<keyword evidence="2 8" id="KW-0813">Transport</keyword>
<comment type="caution">
    <text evidence="12">The sequence shown here is derived from an EMBL/GenBank/DDBJ whole genome shotgun (WGS) entry which is preliminary data.</text>
</comment>
<accession>A0A0F4QTQ9</accession>
<dbReference type="GO" id="GO:0009279">
    <property type="term" value="C:cell outer membrane"/>
    <property type="evidence" value="ECO:0007669"/>
    <property type="project" value="UniProtKB-SubCell"/>
</dbReference>
<protein>
    <recommendedName>
        <fullName evidence="14">TonB-dependent receptor</fullName>
    </recommendedName>
</protein>
<evidence type="ECO:0000259" key="10">
    <source>
        <dbReference type="Pfam" id="PF00593"/>
    </source>
</evidence>
<evidence type="ECO:0000256" key="5">
    <source>
        <dbReference type="ARBA" id="ARBA00023077"/>
    </source>
</evidence>
<reference evidence="12 13" key="1">
    <citation type="journal article" date="2015" name="BMC Genomics">
        <title>Genome mining reveals unlocked bioactive potential of marine Gram-negative bacteria.</title>
        <authorList>
            <person name="Machado H."/>
            <person name="Sonnenschein E.C."/>
            <person name="Melchiorsen J."/>
            <person name="Gram L."/>
        </authorList>
    </citation>
    <scope>NUCLEOTIDE SEQUENCE [LARGE SCALE GENOMIC DNA]</scope>
    <source>
        <strain evidence="12 13">S2471</strain>
    </source>
</reference>
<dbReference type="EMBL" id="JXYA01000014">
    <property type="protein sequence ID" value="KJZ10620.1"/>
    <property type="molecule type" value="Genomic_DNA"/>
</dbReference>
<dbReference type="Pfam" id="PF07715">
    <property type="entry name" value="Plug"/>
    <property type="match status" value="1"/>
</dbReference>
<name>A0A0F4QTQ9_9GAMM</name>
<dbReference type="InterPro" id="IPR037066">
    <property type="entry name" value="Plug_dom_sf"/>
</dbReference>
<keyword evidence="6 8" id="KW-0472">Membrane</keyword>
<evidence type="ECO:0000256" key="8">
    <source>
        <dbReference type="PROSITE-ProRule" id="PRU01360"/>
    </source>
</evidence>
<dbReference type="GO" id="GO:0015344">
    <property type="term" value="F:siderophore uptake transmembrane transporter activity"/>
    <property type="evidence" value="ECO:0007669"/>
    <property type="project" value="TreeGrafter"/>
</dbReference>
<dbReference type="CDD" id="cd01347">
    <property type="entry name" value="ligand_gated_channel"/>
    <property type="match status" value="1"/>
</dbReference>
<evidence type="ECO:0000256" key="7">
    <source>
        <dbReference type="ARBA" id="ARBA00023237"/>
    </source>
</evidence>
<evidence type="ECO:0000256" key="6">
    <source>
        <dbReference type="ARBA" id="ARBA00023136"/>
    </source>
</evidence>
<organism evidence="12 13">
    <name type="scientific">Pseudoalteromonas rubra</name>
    <dbReference type="NCBI Taxonomy" id="43658"/>
    <lineage>
        <taxon>Bacteria</taxon>
        <taxon>Pseudomonadati</taxon>
        <taxon>Pseudomonadota</taxon>
        <taxon>Gammaproteobacteria</taxon>
        <taxon>Alteromonadales</taxon>
        <taxon>Pseudoalteromonadaceae</taxon>
        <taxon>Pseudoalteromonas</taxon>
    </lineage>
</organism>
<dbReference type="PANTHER" id="PTHR30069:SF50">
    <property type="entry name" value="TONB-DEPENDENT RECEPTOR HI_1217-RELATED"/>
    <property type="match status" value="1"/>
</dbReference>
<keyword evidence="4 8" id="KW-0812">Transmembrane</keyword>
<dbReference type="InterPro" id="IPR000531">
    <property type="entry name" value="Beta-barrel_TonB"/>
</dbReference>
<evidence type="ECO:0000259" key="11">
    <source>
        <dbReference type="Pfam" id="PF07715"/>
    </source>
</evidence>
<feature type="domain" description="TonB-dependent receptor plug" evidence="11">
    <location>
        <begin position="45"/>
        <end position="135"/>
    </location>
</feature>
<evidence type="ECO:0000313" key="12">
    <source>
        <dbReference type="EMBL" id="KJZ10620.1"/>
    </source>
</evidence>
<dbReference type="Pfam" id="PF00593">
    <property type="entry name" value="TonB_dep_Rec_b-barrel"/>
    <property type="match status" value="1"/>
</dbReference>
<dbReference type="GO" id="GO:0044718">
    <property type="term" value="P:siderophore transmembrane transport"/>
    <property type="evidence" value="ECO:0007669"/>
    <property type="project" value="TreeGrafter"/>
</dbReference>
<keyword evidence="13" id="KW-1185">Reference proteome</keyword>